<accession>A0A1M6F378</accession>
<evidence type="ECO:0000313" key="2">
    <source>
        <dbReference type="Proteomes" id="UP000184432"/>
    </source>
</evidence>
<organism evidence="1 2">
    <name type="scientific">Aquimarina spongiae</name>
    <dbReference type="NCBI Taxonomy" id="570521"/>
    <lineage>
        <taxon>Bacteria</taxon>
        <taxon>Pseudomonadati</taxon>
        <taxon>Bacteroidota</taxon>
        <taxon>Flavobacteriia</taxon>
        <taxon>Flavobacteriales</taxon>
        <taxon>Flavobacteriaceae</taxon>
        <taxon>Aquimarina</taxon>
    </lineage>
</organism>
<dbReference type="AlphaFoldDB" id="A0A1M6F378"/>
<dbReference type="RefSeq" id="WP_073315900.1">
    <property type="nucleotide sequence ID" value="NZ_FQYP01000004.1"/>
</dbReference>
<proteinExistence type="predicted"/>
<dbReference type="OrthoDB" id="1160938at2"/>
<reference evidence="2" key="1">
    <citation type="submission" date="2016-11" db="EMBL/GenBank/DDBJ databases">
        <authorList>
            <person name="Varghese N."/>
            <person name="Submissions S."/>
        </authorList>
    </citation>
    <scope>NUCLEOTIDE SEQUENCE [LARGE SCALE GENOMIC DNA]</scope>
    <source>
        <strain evidence="2">DSM 22623</strain>
    </source>
</reference>
<protein>
    <submittedName>
        <fullName evidence="1">Uncharacterized protein</fullName>
    </submittedName>
</protein>
<dbReference type="Proteomes" id="UP000184432">
    <property type="component" value="Unassembled WGS sequence"/>
</dbReference>
<name>A0A1M6F378_9FLAO</name>
<dbReference type="EMBL" id="FQYP01000004">
    <property type="protein sequence ID" value="SHI92120.1"/>
    <property type="molecule type" value="Genomic_DNA"/>
</dbReference>
<gene>
    <name evidence="1" type="ORF">SAMN04488508_10469</name>
</gene>
<keyword evidence="2" id="KW-1185">Reference proteome</keyword>
<evidence type="ECO:0000313" key="1">
    <source>
        <dbReference type="EMBL" id="SHI92120.1"/>
    </source>
</evidence>
<sequence>MKKVVLGLIIIFCWSCQNENDPIVQEINKEVFVAYSGGESSSKGPSGRLCRFIFEYGDLICDPSGNNCYCDDTNGLLCEISMECYADPTIEINLPPVVWDPCKIIPCGWDYNDPWIIYDKIDPRKFGSIRDYLQVEVQQPTATAFPFVMNKEILGLQFYQPNNLMSINAVGLGDPSPQPSIYHLKNTIKLDQKLSQELGLQSNIIKPGEYPVVLNPKNNTYNVLLKVQ</sequence>